<evidence type="ECO:0000256" key="1">
    <source>
        <dbReference type="PROSITE-ProRule" id="PRU00339"/>
    </source>
</evidence>
<dbReference type="EMBL" id="JAFREP010000042">
    <property type="protein sequence ID" value="MBO1322776.1"/>
    <property type="molecule type" value="Genomic_DNA"/>
</dbReference>
<dbReference type="RefSeq" id="WP_207862747.1">
    <property type="nucleotide sequence ID" value="NZ_JAFREP010000042.1"/>
</dbReference>
<organism evidence="2 3">
    <name type="scientific">Acanthopleuribacter pedis</name>
    <dbReference type="NCBI Taxonomy" id="442870"/>
    <lineage>
        <taxon>Bacteria</taxon>
        <taxon>Pseudomonadati</taxon>
        <taxon>Acidobacteriota</taxon>
        <taxon>Holophagae</taxon>
        <taxon>Acanthopleuribacterales</taxon>
        <taxon>Acanthopleuribacteraceae</taxon>
        <taxon>Acanthopleuribacter</taxon>
    </lineage>
</organism>
<dbReference type="InterPro" id="IPR019734">
    <property type="entry name" value="TPR_rpt"/>
</dbReference>
<dbReference type="SUPFAM" id="SSF53335">
    <property type="entry name" value="S-adenosyl-L-methionine-dependent methyltransferases"/>
    <property type="match status" value="1"/>
</dbReference>
<proteinExistence type="predicted"/>
<accession>A0A8J7U8P1</accession>
<dbReference type="SUPFAM" id="SSF48452">
    <property type="entry name" value="TPR-like"/>
    <property type="match status" value="1"/>
</dbReference>
<evidence type="ECO:0000313" key="3">
    <source>
        <dbReference type="Proteomes" id="UP000664417"/>
    </source>
</evidence>
<comment type="caution">
    <text evidence="2">The sequence shown here is derived from an EMBL/GenBank/DDBJ whole genome shotgun (WGS) entry which is preliminary data.</text>
</comment>
<evidence type="ECO:0008006" key="4">
    <source>
        <dbReference type="Google" id="ProtNLM"/>
    </source>
</evidence>
<reference evidence="2" key="1">
    <citation type="submission" date="2021-03" db="EMBL/GenBank/DDBJ databases">
        <authorList>
            <person name="Wang G."/>
        </authorList>
    </citation>
    <scope>NUCLEOTIDE SEQUENCE</scope>
    <source>
        <strain evidence="2">KCTC 12899</strain>
    </source>
</reference>
<evidence type="ECO:0000313" key="2">
    <source>
        <dbReference type="EMBL" id="MBO1322776.1"/>
    </source>
</evidence>
<dbReference type="Gene3D" id="3.40.50.150">
    <property type="entry name" value="Vaccinia Virus protein VP39"/>
    <property type="match status" value="1"/>
</dbReference>
<name>A0A8J7U8P1_9BACT</name>
<dbReference type="PROSITE" id="PS50005">
    <property type="entry name" value="TPR"/>
    <property type="match status" value="1"/>
</dbReference>
<dbReference type="Gene3D" id="1.25.40.10">
    <property type="entry name" value="Tetratricopeptide repeat domain"/>
    <property type="match status" value="1"/>
</dbReference>
<feature type="repeat" description="TPR" evidence="1">
    <location>
        <begin position="138"/>
        <end position="171"/>
    </location>
</feature>
<keyword evidence="1" id="KW-0802">TPR repeat</keyword>
<gene>
    <name evidence="2" type="ORF">J3U88_30165</name>
</gene>
<protein>
    <recommendedName>
        <fullName evidence="4">Tetratricopeptide repeat protein</fullName>
    </recommendedName>
</protein>
<dbReference type="Proteomes" id="UP000664417">
    <property type="component" value="Unassembled WGS sequence"/>
</dbReference>
<dbReference type="AlphaFoldDB" id="A0A8J7U8P1"/>
<dbReference type="InterPro" id="IPR029063">
    <property type="entry name" value="SAM-dependent_MTases_sf"/>
</dbReference>
<dbReference type="SMART" id="SM00028">
    <property type="entry name" value="TPR"/>
    <property type="match status" value="1"/>
</dbReference>
<sequence length="521" mass="57015">MNNGLSLRNALRGKDQAACDATLAASACLVCGNSGFTGSLDWGPLKKHRQLLFYEVVKTCVCGFQNRLFVIANDVERRRAPALKTSEAALADALARGNLDPVELDESVAHIMALVFAKKSAEALARAEAAVSILSDHPRAWYNLAWLYGEMGRLQEGIVAYQVSLSLAPDSIESLYNQAFLMAEIGDAGRAVLNLARIISIAERNGDQQLVDDMHKLVGETMKVKDRSVGPIGTVEVVEDDLGRRVLIDQQNQGGALFSPSAALYLASLPEASVWTGNNDSEAQPLALEPGPVPDSFFSTAWTALALQHANVTGLALGLGSGTGLLALLAAQPKLKITVVEVSPEVVAQVRRWFPLLRWFEDSGRLTIEIDEGGAWLDGHNLDPYAFLITDVFCGEAEVPDVLTASRLEKCRRAEVDVWLNLIVDPKKERLALLVRRFEAAGLPLAYAGLSCPPLVARRISAHWILATRAPDFAAMKRHQPFGWCLPDPLNLFHSYYRLLGEWCFNAAEIKRWFTLTDMSQ</sequence>
<dbReference type="InterPro" id="IPR011990">
    <property type="entry name" value="TPR-like_helical_dom_sf"/>
</dbReference>
<keyword evidence="3" id="KW-1185">Reference proteome</keyword>